<feature type="compositionally biased region" description="Polar residues" evidence="11">
    <location>
        <begin position="539"/>
        <end position="560"/>
    </location>
</feature>
<feature type="region of interest" description="Disordered" evidence="11">
    <location>
        <begin position="322"/>
        <end position="381"/>
    </location>
</feature>
<evidence type="ECO:0000313" key="14">
    <source>
        <dbReference type="Proteomes" id="UP000410492"/>
    </source>
</evidence>
<dbReference type="EMBL" id="CAACVG010004122">
    <property type="protein sequence ID" value="VEN38143.1"/>
    <property type="molecule type" value="Genomic_DNA"/>
</dbReference>
<dbReference type="InterPro" id="IPR002999">
    <property type="entry name" value="Tudor"/>
</dbReference>
<keyword evidence="6" id="KW-0508">mRNA splicing</keyword>
<keyword evidence="5" id="KW-0747">Spliceosome</keyword>
<feature type="compositionally biased region" description="Low complexity" evidence="11">
    <location>
        <begin position="488"/>
        <end position="538"/>
    </location>
</feature>
<feature type="compositionally biased region" description="Polar residues" evidence="11">
    <location>
        <begin position="322"/>
        <end position="350"/>
    </location>
</feature>
<keyword evidence="4" id="KW-0507">mRNA processing</keyword>
<evidence type="ECO:0000313" key="13">
    <source>
        <dbReference type="EMBL" id="VEN38143.1"/>
    </source>
</evidence>
<dbReference type="PANTHER" id="PTHR13681">
    <property type="entry name" value="SURVIVAL OF MOTOR NEURON-RELATED-SPLICING FACTOR 30-RELATED"/>
    <property type="match status" value="1"/>
</dbReference>
<dbReference type="GO" id="GO:0003723">
    <property type="term" value="F:RNA binding"/>
    <property type="evidence" value="ECO:0007669"/>
    <property type="project" value="InterPro"/>
</dbReference>
<feature type="region of interest" description="Disordered" evidence="11">
    <location>
        <begin position="663"/>
        <end position="695"/>
    </location>
</feature>
<evidence type="ECO:0000256" key="11">
    <source>
        <dbReference type="SAM" id="MobiDB-lite"/>
    </source>
</evidence>
<feature type="region of interest" description="Disordered" evidence="11">
    <location>
        <begin position="393"/>
        <end position="474"/>
    </location>
</feature>
<evidence type="ECO:0000256" key="10">
    <source>
        <dbReference type="ARBA" id="ARBA00042567"/>
    </source>
</evidence>
<dbReference type="Pfam" id="PF08585">
    <property type="entry name" value="RMI1_N_C"/>
    <property type="match status" value="1"/>
</dbReference>
<dbReference type="GO" id="GO:0005681">
    <property type="term" value="C:spliceosomal complex"/>
    <property type="evidence" value="ECO:0007669"/>
    <property type="project" value="UniProtKB-KW"/>
</dbReference>
<protein>
    <recommendedName>
        <fullName evidence="9">Survival of motor neuron-related-splicing factor 30</fullName>
    </recommendedName>
    <alternativeName>
        <fullName evidence="10">Survival motor neuron domain-containing protein 1</fullName>
    </alternativeName>
</protein>
<evidence type="ECO:0000256" key="3">
    <source>
        <dbReference type="ARBA" id="ARBA00005371"/>
    </source>
</evidence>
<evidence type="ECO:0000256" key="5">
    <source>
        <dbReference type="ARBA" id="ARBA00022728"/>
    </source>
</evidence>
<feature type="compositionally biased region" description="Polar residues" evidence="11">
    <location>
        <begin position="397"/>
        <end position="416"/>
    </location>
</feature>
<feature type="compositionally biased region" description="Low complexity" evidence="11">
    <location>
        <begin position="234"/>
        <end position="245"/>
    </location>
</feature>
<accession>A0A653BRF4</accession>
<dbReference type="SMART" id="SM00333">
    <property type="entry name" value="TUDOR"/>
    <property type="match status" value="1"/>
</dbReference>
<comment type="subcellular location">
    <subcellularLocation>
        <location evidence="1">Nucleus speckle</location>
    </subcellularLocation>
    <subcellularLocation>
        <location evidence="2">Nucleus</location>
        <location evidence="2">Cajal body</location>
    </subcellularLocation>
</comment>
<gene>
    <name evidence="13" type="ORF">CALMAC_LOCUS3146</name>
</gene>
<dbReference type="OrthoDB" id="434939at2759"/>
<dbReference type="SUPFAM" id="SSF63748">
    <property type="entry name" value="Tudor/PWWP/MBT"/>
    <property type="match status" value="1"/>
</dbReference>
<feature type="compositionally biased region" description="Polar residues" evidence="11">
    <location>
        <begin position="458"/>
        <end position="474"/>
    </location>
</feature>
<name>A0A653BRF4_CALMS</name>
<feature type="region of interest" description="Disordered" evidence="11">
    <location>
        <begin position="156"/>
        <end position="176"/>
    </location>
</feature>
<comment type="similarity">
    <text evidence="3">Belongs to the SMN family.</text>
</comment>
<evidence type="ECO:0000256" key="7">
    <source>
        <dbReference type="ARBA" id="ARBA00023242"/>
    </source>
</evidence>
<proteinExistence type="inferred from homology"/>
<evidence type="ECO:0000256" key="8">
    <source>
        <dbReference type="ARBA" id="ARBA00037618"/>
    </source>
</evidence>
<dbReference type="AlphaFoldDB" id="A0A653BRF4"/>
<dbReference type="Gene3D" id="2.40.50.770">
    <property type="entry name" value="RecQ-mediated genome instability protein Rmi1, C-terminal domain"/>
    <property type="match status" value="1"/>
</dbReference>
<dbReference type="InterPro" id="IPR010304">
    <property type="entry name" value="SMN_Tudor"/>
</dbReference>
<dbReference type="PANTHER" id="PTHR13681:SF24">
    <property type="entry name" value="TUDOR DOMAIN-CONTAINING PROTEIN 3"/>
    <property type="match status" value="1"/>
</dbReference>
<dbReference type="InterPro" id="IPR013894">
    <property type="entry name" value="RMI1_OB"/>
</dbReference>
<evidence type="ECO:0000256" key="6">
    <source>
        <dbReference type="ARBA" id="ARBA00023187"/>
    </source>
</evidence>
<organism evidence="13 14">
    <name type="scientific">Callosobruchus maculatus</name>
    <name type="common">Southern cowpea weevil</name>
    <name type="synonym">Pulse bruchid</name>
    <dbReference type="NCBI Taxonomy" id="64391"/>
    <lineage>
        <taxon>Eukaryota</taxon>
        <taxon>Metazoa</taxon>
        <taxon>Ecdysozoa</taxon>
        <taxon>Arthropoda</taxon>
        <taxon>Hexapoda</taxon>
        <taxon>Insecta</taxon>
        <taxon>Pterygota</taxon>
        <taxon>Neoptera</taxon>
        <taxon>Endopterygota</taxon>
        <taxon>Coleoptera</taxon>
        <taxon>Polyphaga</taxon>
        <taxon>Cucujiformia</taxon>
        <taxon>Chrysomeloidea</taxon>
        <taxon>Chrysomelidae</taxon>
        <taxon>Bruchinae</taxon>
        <taxon>Bruchini</taxon>
        <taxon>Callosobruchus</taxon>
    </lineage>
</organism>
<sequence length="695" mass="78782">MAALDTEWHLSNAGEQIVTNNGSIKDKKDILKQALNTDLKEICCPVLNKEPSKEVFSKVVLQIQKIKNVSAPKANEDSQAAPRMLKLSLTDGDGYIQALEVKHIGSLSHKTTPPGTKILVTNAKYLSGYLLLSPECCTVLGGRVPSLVEKWELAKSTLPSQRRHSSEDGPPPWVHFGAKIKTSIQDDNFASLSSKAKESSKENPEFEQQRLEAIAEASTGAVKKVFGGRVKQNVQPVQNNQNRNNQRQRRDQVKGKGKKLMDEEDIMEKPLKPTNKVSLFSFLEDKLPVNETPQNARYSFSDQSALDRYRSNENYKQNTMQSYQNNQKPSARQSNQNTFKNHYQGNNEKSYPSYKEQSRKYENTVPAKSNDEKFYHSSSNQSNATSIKFYHSENSKQEVSNNVKSKSDTRQGNVNNIKFYHSENTRQAASNDSKSYHPDSKQENSNNVKFYHSENSRKGGQTNTKYSSSYQQNTQNAYHQSYQHNNYQQNSYQKNSQNSYHQNQNNHHQDSYQQQNQNNYKQNGQNAKSLPTSTSSSSNEKMTQGKVQQSSSAVGNKVNSNEVDAVTENLGKVSLNSQFASRSLRQHLNLSSNKKNEVSAQSTTQPAHNGDCFKIGDVCLAKYWEDGKFYEATITAITDKTFAVRFKGYGNIEEILKTDCQPLDNNRHYNQQKRYNNRPYSGPTEFRKSAKNYNS</sequence>
<dbReference type="Pfam" id="PF06003">
    <property type="entry name" value="SMN_Tudor"/>
    <property type="match status" value="1"/>
</dbReference>
<dbReference type="GO" id="GO:0016607">
    <property type="term" value="C:nuclear speck"/>
    <property type="evidence" value="ECO:0007669"/>
    <property type="project" value="UniProtKB-SubCell"/>
</dbReference>
<dbReference type="GO" id="GO:0006397">
    <property type="term" value="P:mRNA processing"/>
    <property type="evidence" value="ECO:0007669"/>
    <property type="project" value="UniProtKB-KW"/>
</dbReference>
<evidence type="ECO:0000259" key="12">
    <source>
        <dbReference type="PROSITE" id="PS50304"/>
    </source>
</evidence>
<feature type="region of interest" description="Disordered" evidence="11">
    <location>
        <begin position="234"/>
        <end position="269"/>
    </location>
</feature>
<feature type="region of interest" description="Disordered" evidence="11">
    <location>
        <begin position="488"/>
        <end position="560"/>
    </location>
</feature>
<evidence type="ECO:0000256" key="9">
    <source>
        <dbReference type="ARBA" id="ARBA00041083"/>
    </source>
</evidence>
<dbReference type="InterPro" id="IPR042470">
    <property type="entry name" value="RMI1_N_C_sf"/>
</dbReference>
<comment type="function">
    <text evidence="8">Involved in spliceosome assembly.</text>
</comment>
<feature type="domain" description="Tudor" evidence="12">
    <location>
        <begin position="612"/>
        <end position="670"/>
    </location>
</feature>
<dbReference type="Gene3D" id="2.30.30.140">
    <property type="match status" value="1"/>
</dbReference>
<evidence type="ECO:0000256" key="1">
    <source>
        <dbReference type="ARBA" id="ARBA00004324"/>
    </source>
</evidence>
<evidence type="ECO:0000256" key="2">
    <source>
        <dbReference type="ARBA" id="ARBA00004408"/>
    </source>
</evidence>
<dbReference type="PROSITE" id="PS50304">
    <property type="entry name" value="TUDOR"/>
    <property type="match status" value="1"/>
</dbReference>
<keyword evidence="14" id="KW-1185">Reference proteome</keyword>
<dbReference type="GO" id="GO:0005737">
    <property type="term" value="C:cytoplasm"/>
    <property type="evidence" value="ECO:0007669"/>
    <property type="project" value="InterPro"/>
</dbReference>
<keyword evidence="7" id="KW-0539">Nucleus</keyword>
<dbReference type="Proteomes" id="UP000410492">
    <property type="component" value="Unassembled WGS sequence"/>
</dbReference>
<dbReference type="GO" id="GO:0015030">
    <property type="term" value="C:Cajal body"/>
    <property type="evidence" value="ECO:0007669"/>
    <property type="project" value="UniProtKB-SubCell"/>
</dbReference>
<dbReference type="GO" id="GO:0008380">
    <property type="term" value="P:RNA splicing"/>
    <property type="evidence" value="ECO:0007669"/>
    <property type="project" value="UniProtKB-KW"/>
</dbReference>
<evidence type="ECO:0000256" key="4">
    <source>
        <dbReference type="ARBA" id="ARBA00022664"/>
    </source>
</evidence>
<dbReference type="SMART" id="SM01161">
    <property type="entry name" value="DUF1767"/>
    <property type="match status" value="1"/>
</dbReference>
<reference evidence="13 14" key="1">
    <citation type="submission" date="2019-01" db="EMBL/GenBank/DDBJ databases">
        <authorList>
            <person name="Sayadi A."/>
        </authorList>
    </citation>
    <scope>NUCLEOTIDE SEQUENCE [LARGE SCALE GENOMIC DNA]</scope>
</reference>